<dbReference type="AlphaFoldDB" id="A0A420GA29"/>
<dbReference type="PROSITE" id="PS51257">
    <property type="entry name" value="PROKAR_LIPOPROTEIN"/>
    <property type="match status" value="1"/>
</dbReference>
<evidence type="ECO:0008006" key="3">
    <source>
        <dbReference type="Google" id="ProtNLM"/>
    </source>
</evidence>
<gene>
    <name evidence="1" type="ORF">BCY89_00455</name>
</gene>
<sequence length="270" mass="31051">MKKDTLLLLLLLLPLLMLCSCKKAVLATYDRSANVYFDLSDADRDSIVYTFAYDMTKAQDTIFVPVKVMGYRDQHTRHFEAFVEKDSSTARADLHYDPLKSEYPLESNAGRAFMPIVVHNISALESQSVSLLVKLKASDDFGVENPTLIRARIIISAQLEQPAWWTMWLDNYSRVKHQLFLIVTEQRSLSTVGLDAPKNLYFANLLLMMLSDPFKWVKDHPEKNYVLSSNDNGQTYQFYHVDNPNRSILLRKNSASGKYYFIDESGKEVR</sequence>
<evidence type="ECO:0000313" key="1">
    <source>
        <dbReference type="EMBL" id="RKF42013.1"/>
    </source>
</evidence>
<evidence type="ECO:0000313" key="2">
    <source>
        <dbReference type="Proteomes" id="UP000286402"/>
    </source>
</evidence>
<accession>A0A420GA29</accession>
<proteinExistence type="predicted"/>
<reference evidence="1 2" key="1">
    <citation type="submission" date="2016-07" db="EMBL/GenBank/DDBJ databases">
        <title>Genome analysis of Sphingobacterium siyangense T12B17.</title>
        <authorList>
            <person name="Xu D."/>
            <person name="Su Y."/>
            <person name="Zheng S."/>
        </authorList>
    </citation>
    <scope>NUCLEOTIDE SEQUENCE [LARGE SCALE GENOMIC DNA]</scope>
    <source>
        <strain evidence="1 2">T12B17</strain>
    </source>
</reference>
<organism evidence="1 2">
    <name type="scientific">Sphingobacterium siyangense</name>
    <dbReference type="NCBI Taxonomy" id="459529"/>
    <lineage>
        <taxon>Bacteria</taxon>
        <taxon>Pseudomonadati</taxon>
        <taxon>Bacteroidota</taxon>
        <taxon>Sphingobacteriia</taxon>
        <taxon>Sphingobacteriales</taxon>
        <taxon>Sphingobacteriaceae</taxon>
        <taxon>Sphingobacterium</taxon>
    </lineage>
</organism>
<protein>
    <recommendedName>
        <fullName evidence="3">DUF4843 domain-containing protein</fullName>
    </recommendedName>
</protein>
<comment type="caution">
    <text evidence="1">The sequence shown here is derived from an EMBL/GenBank/DDBJ whole genome shotgun (WGS) entry which is preliminary data.</text>
</comment>
<dbReference type="Proteomes" id="UP000286402">
    <property type="component" value="Unassembled WGS sequence"/>
</dbReference>
<dbReference type="InterPro" id="IPR032299">
    <property type="entry name" value="DUF4843"/>
</dbReference>
<keyword evidence="2" id="KW-1185">Reference proteome</keyword>
<dbReference type="EMBL" id="MCAQ01000001">
    <property type="protein sequence ID" value="RKF42013.1"/>
    <property type="molecule type" value="Genomic_DNA"/>
</dbReference>
<dbReference type="RefSeq" id="WP_120332418.1">
    <property type="nucleotide sequence ID" value="NZ_MCAQ01000001.1"/>
</dbReference>
<dbReference type="Pfam" id="PF16132">
    <property type="entry name" value="DUF4843"/>
    <property type="match status" value="1"/>
</dbReference>
<name>A0A420GA29_9SPHI</name>